<protein>
    <submittedName>
        <fullName evidence="1">Uncharacterized protein</fullName>
    </submittedName>
</protein>
<accession>A0A9X8GUV5</accession>
<name>A0A9X8GUV5_9BURK</name>
<organism evidence="1 2">
    <name type="scientific">Acidovorax cavernicola</name>
    <dbReference type="NCBI Taxonomy" id="1675792"/>
    <lineage>
        <taxon>Bacteria</taxon>
        <taxon>Pseudomonadati</taxon>
        <taxon>Pseudomonadota</taxon>
        <taxon>Betaproteobacteria</taxon>
        <taxon>Burkholderiales</taxon>
        <taxon>Comamonadaceae</taxon>
        <taxon>Acidovorax</taxon>
    </lineage>
</organism>
<dbReference type="AlphaFoldDB" id="A0A9X8GUV5"/>
<dbReference type="OrthoDB" id="5432576at2"/>
<evidence type="ECO:0000313" key="2">
    <source>
        <dbReference type="Proteomes" id="UP000265619"/>
    </source>
</evidence>
<dbReference type="Proteomes" id="UP000265619">
    <property type="component" value="Unassembled WGS sequence"/>
</dbReference>
<keyword evidence="2" id="KW-1185">Reference proteome</keyword>
<dbReference type="EMBL" id="QXMN01000017">
    <property type="protein sequence ID" value="RIX79117.1"/>
    <property type="molecule type" value="Genomic_DNA"/>
</dbReference>
<reference evidence="1 2" key="1">
    <citation type="submission" date="2018-09" db="EMBL/GenBank/DDBJ databases">
        <title>Acidovorax cavernicola nov. sp. isolated from Gruta de las Maravillas (Aracena, Spain).</title>
        <authorList>
            <person name="Jurado V."/>
            <person name="Gutierrez-Patricio S."/>
            <person name="Gonzalez-Pimentel J.L."/>
            <person name="Miller A.Z."/>
            <person name="Laiz L."/>
            <person name="Saiz-Jimenez C."/>
        </authorList>
    </citation>
    <scope>NUCLEOTIDE SEQUENCE [LARGE SCALE GENOMIC DNA]</scope>
    <source>
        <strain evidence="1 2">1011MAR4D40.2</strain>
    </source>
</reference>
<gene>
    <name evidence="1" type="ORF">D3H34_15365</name>
</gene>
<comment type="caution">
    <text evidence="1">The sequence shown here is derived from an EMBL/GenBank/DDBJ whole genome shotgun (WGS) entry which is preliminary data.</text>
</comment>
<sequence>MSNTLQYGTEVLPLDDDLLWVDEYQYSPVEQTVDVGLTGALIEQVDGDATRPGRPITLQPPDDSSAWMIREDIDRLQLWGAIPGAEFTLTMRGVARQVKFRHFDKPAVDAKPVVPFSDPLPSDYYLTTLKFMEI</sequence>
<dbReference type="RefSeq" id="WP_119554398.1">
    <property type="nucleotide sequence ID" value="NZ_QXMN01000017.1"/>
</dbReference>
<proteinExistence type="predicted"/>
<evidence type="ECO:0000313" key="1">
    <source>
        <dbReference type="EMBL" id="RIX79117.1"/>
    </source>
</evidence>